<organism evidence="1 2">
    <name type="scientific">Terrihabitans rhizophilus</name>
    <dbReference type="NCBI Taxonomy" id="3092662"/>
    <lineage>
        <taxon>Bacteria</taxon>
        <taxon>Pseudomonadati</taxon>
        <taxon>Pseudomonadota</taxon>
        <taxon>Alphaproteobacteria</taxon>
        <taxon>Hyphomicrobiales</taxon>
        <taxon>Terrihabitans</taxon>
    </lineage>
</organism>
<name>A0ABU4RQP8_9HYPH</name>
<dbReference type="InterPro" id="IPR021791">
    <property type="entry name" value="Phage_TAC_11"/>
</dbReference>
<dbReference type="Proteomes" id="UP001274321">
    <property type="component" value="Unassembled WGS sequence"/>
</dbReference>
<dbReference type="EMBL" id="JAXAFJ010000005">
    <property type="protein sequence ID" value="MDX6806424.1"/>
    <property type="molecule type" value="Genomic_DNA"/>
</dbReference>
<accession>A0ABU4RQP8</accession>
<dbReference type="Pfam" id="PF11836">
    <property type="entry name" value="Phage_TAC_11"/>
    <property type="match status" value="1"/>
</dbReference>
<gene>
    <name evidence="1" type="ORF">SCD90_10130</name>
</gene>
<proteinExistence type="predicted"/>
<comment type="caution">
    <text evidence="1">The sequence shown here is derived from an EMBL/GenBank/DDBJ whole genome shotgun (WGS) entry which is preliminary data.</text>
</comment>
<protein>
    <submittedName>
        <fullName evidence="1">Gene transfer agent family protein</fullName>
    </submittedName>
</protein>
<evidence type="ECO:0000313" key="2">
    <source>
        <dbReference type="Proteomes" id="UP001274321"/>
    </source>
</evidence>
<evidence type="ECO:0000313" key="1">
    <source>
        <dbReference type="EMBL" id="MDX6806424.1"/>
    </source>
</evidence>
<sequence>MADTSVSRFFGDAQRTLCLTPPMILELEKQTGAGIGSLFRRMLAGEFHHGDMVQTIRLALIGGGATPKDAASLTATYATERPIGEVYPLAVEILDALYSGTPAEKFDVDKLRADIAEAFESGAE</sequence>
<keyword evidence="2" id="KW-1185">Reference proteome</keyword>
<reference evidence="1 2" key="1">
    <citation type="submission" date="2023-11" db="EMBL/GenBank/DDBJ databases">
        <authorList>
            <person name="Bao R."/>
        </authorList>
    </citation>
    <scope>NUCLEOTIDE SEQUENCE [LARGE SCALE GENOMIC DNA]</scope>
    <source>
        <strain evidence="1 2">PJ23</strain>
    </source>
</reference>
<dbReference type="RefSeq" id="WP_319844552.1">
    <property type="nucleotide sequence ID" value="NZ_JAXAFJ010000005.1"/>
</dbReference>